<keyword evidence="4" id="KW-1185">Reference proteome</keyword>
<dbReference type="OrthoDB" id="9994687at2759"/>
<dbReference type="Pfam" id="PF00240">
    <property type="entry name" value="ubiquitin"/>
    <property type="match status" value="1"/>
</dbReference>
<accession>A0A815AJF2</accession>
<dbReference type="PROSITE" id="PS50053">
    <property type="entry name" value="UBIQUITIN_2"/>
    <property type="match status" value="1"/>
</dbReference>
<dbReference type="InterPro" id="IPR029071">
    <property type="entry name" value="Ubiquitin-like_domsf"/>
</dbReference>
<reference evidence="2" key="1">
    <citation type="submission" date="2021-02" db="EMBL/GenBank/DDBJ databases">
        <authorList>
            <person name="Nowell W R."/>
        </authorList>
    </citation>
    <scope>NUCLEOTIDE SEQUENCE</scope>
</reference>
<dbReference type="Gene3D" id="3.10.20.90">
    <property type="entry name" value="Phosphatidylinositol 3-kinase Catalytic Subunit, Chain A, domain 1"/>
    <property type="match status" value="1"/>
</dbReference>
<organism evidence="2 4">
    <name type="scientific">Adineta ricciae</name>
    <name type="common">Rotifer</name>
    <dbReference type="NCBI Taxonomy" id="249248"/>
    <lineage>
        <taxon>Eukaryota</taxon>
        <taxon>Metazoa</taxon>
        <taxon>Spiralia</taxon>
        <taxon>Gnathifera</taxon>
        <taxon>Rotifera</taxon>
        <taxon>Eurotatoria</taxon>
        <taxon>Bdelloidea</taxon>
        <taxon>Adinetida</taxon>
        <taxon>Adinetidae</taxon>
        <taxon>Adineta</taxon>
    </lineage>
</organism>
<dbReference type="InterPro" id="IPR000626">
    <property type="entry name" value="Ubiquitin-like_dom"/>
</dbReference>
<dbReference type="CDD" id="cd17039">
    <property type="entry name" value="Ubl_ubiquitin_like"/>
    <property type="match status" value="1"/>
</dbReference>
<dbReference type="EMBL" id="CAJNOJ010000346">
    <property type="protein sequence ID" value="CAF1410939.1"/>
    <property type="molecule type" value="Genomic_DNA"/>
</dbReference>
<gene>
    <name evidence="3" type="ORF">EDS130_LOCUS36726</name>
    <name evidence="2" type="ORF">XAT740_LOCUS26549</name>
</gene>
<evidence type="ECO:0000313" key="3">
    <source>
        <dbReference type="EMBL" id="CAF1410939.1"/>
    </source>
</evidence>
<sequence length="234" mass="26499">MKVSIATSTKMGRTYSLDVEPSTTVAQLKKKFLQDTNDPLDTQQTYFVFDGEILQDENDTLASYGIEDDALLHAFSGNGVKRLDMASLGIKFLDVSDGKNIKIVQWSKTAPEWRRTRHGLCLQGICTNVNCQAAQQHVIMPIGYKKFDLVTDPDETTTKCPMCGRFVAPKSCGFNNCWWRFQGKKQIDDNKPPISCESEWQQAGDAYHYFDDKTTGTVTWRKLFTIEATKKKTL</sequence>
<comment type="caution">
    <text evidence="2">The sequence shown here is derived from an EMBL/GenBank/DDBJ whole genome shotgun (WGS) entry which is preliminary data.</text>
</comment>
<protein>
    <recommendedName>
        <fullName evidence="1">Ubiquitin-like domain-containing protein</fullName>
    </recommendedName>
</protein>
<name>A0A815AJF2_ADIRI</name>
<evidence type="ECO:0000259" key="1">
    <source>
        <dbReference type="PROSITE" id="PS50053"/>
    </source>
</evidence>
<evidence type="ECO:0000313" key="2">
    <source>
        <dbReference type="EMBL" id="CAF1256607.1"/>
    </source>
</evidence>
<dbReference type="EMBL" id="CAJNOR010002163">
    <property type="protein sequence ID" value="CAF1256607.1"/>
    <property type="molecule type" value="Genomic_DNA"/>
</dbReference>
<feature type="domain" description="Ubiquitin-like" evidence="1">
    <location>
        <begin position="1"/>
        <end position="73"/>
    </location>
</feature>
<proteinExistence type="predicted"/>
<dbReference type="AlphaFoldDB" id="A0A815AJF2"/>
<dbReference type="SUPFAM" id="SSF54236">
    <property type="entry name" value="Ubiquitin-like"/>
    <property type="match status" value="1"/>
</dbReference>
<dbReference type="Proteomes" id="UP000663828">
    <property type="component" value="Unassembled WGS sequence"/>
</dbReference>
<dbReference type="Proteomes" id="UP000663852">
    <property type="component" value="Unassembled WGS sequence"/>
</dbReference>
<evidence type="ECO:0000313" key="4">
    <source>
        <dbReference type="Proteomes" id="UP000663828"/>
    </source>
</evidence>
<dbReference type="SMART" id="SM00213">
    <property type="entry name" value="UBQ"/>
    <property type="match status" value="1"/>
</dbReference>